<name>A0A0P0YX48_9HYPH</name>
<dbReference type="Pfam" id="PF11863">
    <property type="entry name" value="DUF3383"/>
    <property type="match status" value="1"/>
</dbReference>
<dbReference type="EMBL" id="LC066371">
    <property type="protein sequence ID" value="BAT26068.1"/>
    <property type="molecule type" value="Genomic_DNA"/>
</dbReference>
<reference evidence="1" key="1">
    <citation type="journal article" date="2015" name="Proc. Natl. Acad. Sci. U.S.A.">
        <title>Bacterial clade with the ribosomal RNA operon on a small plasmid rather than the chromosome.</title>
        <authorList>
            <person name="Anda M."/>
            <person name="Ohtsubo Y."/>
            <person name="Okubo T."/>
            <person name="Sugawara M."/>
            <person name="Nagata Y."/>
            <person name="Tsuda M."/>
            <person name="Minamisawa K."/>
            <person name="Mitsui H."/>
        </authorList>
    </citation>
    <scope>NUCLEOTIDE SEQUENCE</scope>
    <source>
        <strain evidence="1">DSM 21988</strain>
    </source>
</reference>
<protein>
    <recommendedName>
        <fullName evidence="2">DUF3383 family protein</fullName>
    </recommendedName>
</protein>
<organism evidence="1">
    <name type="scientific">Aureimonas altamirensis</name>
    <dbReference type="NCBI Taxonomy" id="370622"/>
    <lineage>
        <taxon>Bacteria</taxon>
        <taxon>Pseudomonadati</taxon>
        <taxon>Pseudomonadota</taxon>
        <taxon>Alphaproteobacteria</taxon>
        <taxon>Hyphomicrobiales</taxon>
        <taxon>Aurantimonadaceae</taxon>
        <taxon>Aureimonas</taxon>
    </lineage>
</organism>
<evidence type="ECO:0000313" key="1">
    <source>
        <dbReference type="EMBL" id="BAT26068.1"/>
    </source>
</evidence>
<accession>A0A0P0YX48</accession>
<evidence type="ECO:0008006" key="2">
    <source>
        <dbReference type="Google" id="ProtNLM"/>
    </source>
</evidence>
<dbReference type="InterPro" id="IPR021808">
    <property type="entry name" value="DUF3383"/>
</dbReference>
<proteinExistence type="predicted"/>
<dbReference type="AlphaFoldDB" id="A0A0P0YX48"/>
<sequence length="379" mass="41532">MAKIPYSRVVNVTLTRTDAFPSRRGFGIPLFLTRVAKTGQVDATHRTKVYGSIEEVAADWETTDEFYIAATYAFAQNPRPLQIKVGYYDPATLTAAGIAAQLDIIEDADNGWYWLTIDKGLRDVAAVDGVISWAESRRKLAIIDSNDALLRNPTNTTNVAARHKGTVERTVVFYHTDADVYGAFALAALLGTFNFDNSRSNYTAKFKRLRNVPPVDLASSAVQAITGFVPSLGQSETAGHMANTQIDIGDRDFVVEGSTLTPNVFIDEIHATDWIIARTEEEALGVYLNNQAIPFDDGGMELLASSARIVMGLADRAGLVAIDLDPETSEYAPNYTVEVPSAFDVPASQRVARVAPNIPVTFRYRGAVHYSTINYTMNF</sequence>
<dbReference type="RefSeq" id="WP_060602823.1">
    <property type="nucleotide sequence ID" value="NZ_BBWQ01000009.1"/>
</dbReference>